<reference evidence="3" key="1">
    <citation type="journal article" date="2019" name="Plant J.">
        <title>Chlorella vulgaris genome assembly and annotation reveals the molecular basis for metabolic acclimation to high light conditions.</title>
        <authorList>
            <person name="Cecchin M."/>
            <person name="Marcolungo L."/>
            <person name="Rossato M."/>
            <person name="Girolomoni L."/>
            <person name="Cosentino E."/>
            <person name="Cuine S."/>
            <person name="Li-Beisson Y."/>
            <person name="Delledonne M."/>
            <person name="Ballottari M."/>
        </authorList>
    </citation>
    <scope>NUCLEOTIDE SEQUENCE</scope>
    <source>
        <strain evidence="3">211/11P</strain>
    </source>
</reference>
<feature type="compositionally biased region" description="Low complexity" evidence="1">
    <location>
        <begin position="154"/>
        <end position="171"/>
    </location>
</feature>
<dbReference type="Proteomes" id="UP001055712">
    <property type="component" value="Unassembled WGS sequence"/>
</dbReference>
<dbReference type="AlphaFoldDB" id="A0A9D4YZD3"/>
<sequence length="395" mass="41652">MPATCCNSHHMLTAAGRITRHGKARRQYSRQLQCFATALGPKHSSSSPGLGSGSSSNGIAGSVAGNRSSVGSSAAAARQPPGSCLVRPAVPADYWPIADLHCSAFYPRAAPFWFSLLRLDRVISLELGLQRSDLGSFTCLVAEAPQLPGTAARSTSSFDSGSDSSTSSSSSREQAVGAAAASSPTGALSAPFVAAGSGNKASPSAAALALPVRKKSAIFPSVSGAEEVDMGPLVDLLVRFFPSRMRQRYATTYQAGGLRGMVVLDNMGQALPPKRKEMPNGTVREVPRTGIAYLSNLAVAPCTRRAGIGRTLICEAERVALSWGCRSVALHVDPSNTAAVEMYRRAGYRHVMDQPAWQRRLEGRSVPLSIMMRVLPRWRTTQLEAAAAGQQPEAA</sequence>
<proteinExistence type="predicted"/>
<dbReference type="InterPro" id="IPR000182">
    <property type="entry name" value="GNAT_dom"/>
</dbReference>
<dbReference type="GO" id="GO:0008080">
    <property type="term" value="F:N-acetyltransferase activity"/>
    <property type="evidence" value="ECO:0007669"/>
    <property type="project" value="TreeGrafter"/>
</dbReference>
<keyword evidence="4" id="KW-1185">Reference proteome</keyword>
<evidence type="ECO:0000256" key="1">
    <source>
        <dbReference type="SAM" id="MobiDB-lite"/>
    </source>
</evidence>
<dbReference type="OrthoDB" id="249099at2759"/>
<protein>
    <recommendedName>
        <fullName evidence="2">N-acetyltransferase domain-containing protein</fullName>
    </recommendedName>
</protein>
<organism evidence="3 4">
    <name type="scientific">Chlorella vulgaris</name>
    <name type="common">Green alga</name>
    <dbReference type="NCBI Taxonomy" id="3077"/>
    <lineage>
        <taxon>Eukaryota</taxon>
        <taxon>Viridiplantae</taxon>
        <taxon>Chlorophyta</taxon>
        <taxon>core chlorophytes</taxon>
        <taxon>Trebouxiophyceae</taxon>
        <taxon>Chlorellales</taxon>
        <taxon>Chlorellaceae</taxon>
        <taxon>Chlorella clade</taxon>
        <taxon>Chlorella</taxon>
    </lineage>
</organism>
<dbReference type="CDD" id="cd04301">
    <property type="entry name" value="NAT_SF"/>
    <property type="match status" value="1"/>
</dbReference>
<accession>A0A9D4YZD3</accession>
<dbReference type="Gene3D" id="3.40.630.30">
    <property type="match status" value="1"/>
</dbReference>
<feature type="domain" description="N-acetyltransferase" evidence="2">
    <location>
        <begin position="220"/>
        <end position="373"/>
    </location>
</feature>
<dbReference type="InterPro" id="IPR016181">
    <property type="entry name" value="Acyl_CoA_acyltransferase"/>
</dbReference>
<comment type="caution">
    <text evidence="3">The sequence shown here is derived from an EMBL/GenBank/DDBJ whole genome shotgun (WGS) entry which is preliminary data.</text>
</comment>
<dbReference type="PANTHER" id="PTHR47443:SF3">
    <property type="entry name" value="GCN5-RELATED N-ACETYLTRANSFERASE 4, CHLOROPLASTIC"/>
    <property type="match status" value="1"/>
</dbReference>
<dbReference type="Pfam" id="PF00583">
    <property type="entry name" value="Acetyltransf_1"/>
    <property type="match status" value="1"/>
</dbReference>
<dbReference type="PROSITE" id="PS51186">
    <property type="entry name" value="GNAT"/>
    <property type="match status" value="1"/>
</dbReference>
<reference evidence="3" key="2">
    <citation type="submission" date="2020-11" db="EMBL/GenBank/DDBJ databases">
        <authorList>
            <person name="Cecchin M."/>
            <person name="Marcolungo L."/>
            <person name="Rossato M."/>
            <person name="Girolomoni L."/>
            <person name="Cosentino E."/>
            <person name="Cuine S."/>
            <person name="Li-Beisson Y."/>
            <person name="Delledonne M."/>
            <person name="Ballottari M."/>
        </authorList>
    </citation>
    <scope>NUCLEOTIDE SEQUENCE</scope>
    <source>
        <strain evidence="3">211/11P</strain>
        <tissue evidence="3">Whole cell</tissue>
    </source>
</reference>
<evidence type="ECO:0000313" key="4">
    <source>
        <dbReference type="Proteomes" id="UP001055712"/>
    </source>
</evidence>
<evidence type="ECO:0000259" key="2">
    <source>
        <dbReference type="PROSITE" id="PS51186"/>
    </source>
</evidence>
<dbReference type="SUPFAM" id="SSF55729">
    <property type="entry name" value="Acyl-CoA N-acyltransferases (Nat)"/>
    <property type="match status" value="1"/>
</dbReference>
<evidence type="ECO:0000313" key="3">
    <source>
        <dbReference type="EMBL" id="KAI3434947.1"/>
    </source>
</evidence>
<gene>
    <name evidence="3" type="ORF">D9Q98_003001</name>
</gene>
<dbReference type="EMBL" id="SIDB01000003">
    <property type="protein sequence ID" value="KAI3434947.1"/>
    <property type="molecule type" value="Genomic_DNA"/>
</dbReference>
<feature type="region of interest" description="Disordered" evidence="1">
    <location>
        <begin position="150"/>
        <end position="182"/>
    </location>
</feature>
<name>A0A9D4YZD3_CHLVU</name>
<dbReference type="PANTHER" id="PTHR47443">
    <property type="entry name" value="ACYL-COA N-ACYLTRANSFERASES (NAT) SUPERFAMILY PROTEIN"/>
    <property type="match status" value="1"/>
</dbReference>
<dbReference type="GO" id="GO:0009507">
    <property type="term" value="C:chloroplast"/>
    <property type="evidence" value="ECO:0007669"/>
    <property type="project" value="TreeGrafter"/>
</dbReference>